<proteinExistence type="predicted"/>
<sequence length="222" mass="23625">MGHCSVSFSSVLSVTILLGTVGHLDMAPKRAAPTISLDIGTAAGNDEELLASGSAEGGCTRPRTASYSPNISIIQQIFSTPEASATRCKGLQGPLYDACKSNITSRQHEGHTNIGVHGDTAETEASQGDEMEDSGPYIDMQQWGIPDNYNFDIDYGETAGKTLTLDLGDPDGGPYIHLHRKCPGKGTDGGQRQRRFEKVAFKPIPEGDEDVKAIVLDACEQA</sequence>
<reference evidence="3" key="1">
    <citation type="journal article" date="2021" name="Proc. Natl. Acad. Sci. U.S.A.">
        <title>Three genomes in the algal genus Volvox reveal the fate of a haploid sex-determining region after a transition to homothallism.</title>
        <authorList>
            <person name="Yamamoto K."/>
            <person name="Hamaji T."/>
            <person name="Kawai-Toyooka H."/>
            <person name="Matsuzaki R."/>
            <person name="Takahashi F."/>
            <person name="Nishimura Y."/>
            <person name="Kawachi M."/>
            <person name="Noguchi H."/>
            <person name="Minakuchi Y."/>
            <person name="Umen J.G."/>
            <person name="Toyoda A."/>
            <person name="Nozaki H."/>
        </authorList>
    </citation>
    <scope>NUCLEOTIDE SEQUENCE</scope>
    <source>
        <strain evidence="3">NIES-3780</strain>
    </source>
</reference>
<dbReference type="AlphaFoldDB" id="A0A8J4BIV2"/>
<evidence type="ECO:0000313" key="3">
    <source>
        <dbReference type="EMBL" id="GIL62199.1"/>
    </source>
</evidence>
<feature type="region of interest" description="Disordered" evidence="1">
    <location>
        <begin position="109"/>
        <end position="132"/>
    </location>
</feature>
<dbReference type="EMBL" id="BNCO01000049">
    <property type="protein sequence ID" value="GIL62199.1"/>
    <property type="molecule type" value="Genomic_DNA"/>
</dbReference>
<feature type="non-terminal residue" evidence="3">
    <location>
        <position position="1"/>
    </location>
</feature>
<dbReference type="Proteomes" id="UP000747399">
    <property type="component" value="Unassembled WGS sequence"/>
</dbReference>
<gene>
    <name evidence="3" type="ORF">Vafri_16335</name>
</gene>
<protein>
    <submittedName>
        <fullName evidence="3">Uncharacterized protein</fullName>
    </submittedName>
</protein>
<comment type="caution">
    <text evidence="3">The sequence shown here is derived from an EMBL/GenBank/DDBJ whole genome shotgun (WGS) entry which is preliminary data.</text>
</comment>
<feature type="signal peptide" evidence="2">
    <location>
        <begin position="1"/>
        <end position="22"/>
    </location>
</feature>
<name>A0A8J4BIV2_9CHLO</name>
<evidence type="ECO:0000256" key="2">
    <source>
        <dbReference type="SAM" id="SignalP"/>
    </source>
</evidence>
<accession>A0A8J4BIV2</accession>
<keyword evidence="2" id="KW-0732">Signal</keyword>
<keyword evidence="4" id="KW-1185">Reference proteome</keyword>
<evidence type="ECO:0000313" key="4">
    <source>
        <dbReference type="Proteomes" id="UP000747399"/>
    </source>
</evidence>
<evidence type="ECO:0000256" key="1">
    <source>
        <dbReference type="SAM" id="MobiDB-lite"/>
    </source>
</evidence>
<feature type="chain" id="PRO_5035322064" evidence="2">
    <location>
        <begin position="23"/>
        <end position="222"/>
    </location>
</feature>
<organism evidence="3 4">
    <name type="scientific">Volvox africanus</name>
    <dbReference type="NCBI Taxonomy" id="51714"/>
    <lineage>
        <taxon>Eukaryota</taxon>
        <taxon>Viridiplantae</taxon>
        <taxon>Chlorophyta</taxon>
        <taxon>core chlorophytes</taxon>
        <taxon>Chlorophyceae</taxon>
        <taxon>CS clade</taxon>
        <taxon>Chlamydomonadales</taxon>
        <taxon>Volvocaceae</taxon>
        <taxon>Volvox</taxon>
    </lineage>
</organism>